<organism evidence="4">
    <name type="scientific">uncultured planctomycete 6N14</name>
    <dbReference type="NCBI Taxonomy" id="455069"/>
    <lineage>
        <taxon>Bacteria</taxon>
        <taxon>Pseudomonadati</taxon>
        <taxon>Planctomycetota</taxon>
        <taxon>Planctomycetia</taxon>
        <taxon>Planctomycetales</taxon>
        <taxon>environmental samples</taxon>
    </lineage>
</organism>
<evidence type="ECO:0000256" key="1">
    <source>
        <dbReference type="ARBA" id="ARBA00010986"/>
    </source>
</evidence>
<dbReference type="PANTHER" id="PTHR30536">
    <property type="entry name" value="ALTRONATE/GALACTARATE DEHYDRATASE"/>
    <property type="match status" value="1"/>
</dbReference>
<dbReference type="GO" id="GO:0016829">
    <property type="term" value="F:lyase activity"/>
    <property type="evidence" value="ECO:0007669"/>
    <property type="project" value="UniProtKB-KW"/>
</dbReference>
<dbReference type="EC" id="4.2.1.-" evidence="4"/>
<protein>
    <submittedName>
        <fullName evidence="4">D-galactarate dehydratase/altronate hydrolase family protein</fullName>
        <ecNumber evidence="4">4.2.1.-</ecNumber>
    </submittedName>
</protein>
<dbReference type="InterPro" id="IPR007392">
    <property type="entry name" value="GD_AH_second"/>
</dbReference>
<keyword evidence="2 4" id="KW-0456">Lyase</keyword>
<dbReference type="PANTHER" id="PTHR30536:SF5">
    <property type="entry name" value="ALTRONATE DEHYDRATASE"/>
    <property type="match status" value="1"/>
</dbReference>
<dbReference type="SMART" id="SM00858">
    <property type="entry name" value="SAF"/>
    <property type="match status" value="1"/>
</dbReference>
<dbReference type="InterPro" id="IPR052172">
    <property type="entry name" value="UxaA_altronate/galactarate_dh"/>
</dbReference>
<name>A9LGV3_9BACT</name>
<dbReference type="Gene3D" id="2.30.130.110">
    <property type="match status" value="1"/>
</dbReference>
<proteinExistence type="inferred from homology"/>
<dbReference type="GO" id="GO:0019698">
    <property type="term" value="P:D-galacturonate catabolic process"/>
    <property type="evidence" value="ECO:0007669"/>
    <property type="project" value="TreeGrafter"/>
</dbReference>
<gene>
    <name evidence="4" type="ORF">6N14_31</name>
</gene>
<sequence>MGRVVQICDGRNISTSIEVRNHGQDILARSFYDHSQNLPARSRFRPLFGSKKMMHREAKMNNATENSGLIRLDPADNVAVATKPLKRGQAIDLGGLALVVAQDIPAGHKIALDGVQEGEAIVKYGQPIGLVTNKIRPGDHVHTQNLTDHHVVSDDLSEINPPPSPERISRTFDGFCRPDGRVGTRNYVAVVSTVNCSATVCHQVVSRFTKERMQRWPNVDGVFAVTHTTGCALEYDGLKHRMLGRVLAGYAQHPNVGGCLVVGLGCEQTTGGYLQQHHGVVSLHAPDGTQLTRDGGIPMLTMQTEGGTRQTIGKADALLEQVLDRANQFERETADASHLSLAVECGGSDGYSGLTANPAVGVVSDRIVACGGLSVISETTELYGAEQLLVRRSRSKEVARKLLDRIEWWKEYVGRYGGQIDNNPSVGNKAGGLTTITEKSLGAVSKSGGTTLEAVFEYGEKMDAHGLVVMDSPGFDPASVTGKVAGGANLVMFTTGRGSCYGCKPTPVIKIATNTDLFHHMREDMDLNAGSVLEGRDLQSVGDEFFEFALRVASGRQTCSEMQGFGDHEFVPWTVGPTV</sequence>
<keyword evidence="4" id="KW-0378">Hydrolase</keyword>
<dbReference type="InterPro" id="IPR044144">
    <property type="entry name" value="SAF_UxaA/GarD"/>
</dbReference>
<dbReference type="Pfam" id="PF08666">
    <property type="entry name" value="SAF"/>
    <property type="match status" value="1"/>
</dbReference>
<reference evidence="4" key="1">
    <citation type="journal article" date="2007" name="ISME J.">
        <title>Fosmids of novel marine Planctomycetes from the Namibian and Oregon coast upwelling systems and their cross-comparison with planctomycete genomes.</title>
        <authorList>
            <person name="Woebken D."/>
            <person name="Teeling H."/>
            <person name="Wecker P."/>
            <person name="Dumitriu A."/>
            <person name="Kostadinov I."/>
            <person name="DeLong E.F."/>
            <person name="Amann R."/>
            <person name="Gloeckner F.O."/>
        </authorList>
    </citation>
    <scope>NUCLEOTIDE SEQUENCE</scope>
</reference>
<dbReference type="CDD" id="cd11613">
    <property type="entry name" value="SAF_AH_GD"/>
    <property type="match status" value="1"/>
</dbReference>
<dbReference type="InterPro" id="IPR048332">
    <property type="entry name" value="GD_AH_C"/>
</dbReference>
<dbReference type="GO" id="GO:0016787">
    <property type="term" value="F:hydrolase activity"/>
    <property type="evidence" value="ECO:0007669"/>
    <property type="project" value="UniProtKB-KW"/>
</dbReference>
<dbReference type="EMBL" id="EF591885">
    <property type="protein sequence ID" value="ABX10624.1"/>
    <property type="molecule type" value="Genomic_DNA"/>
</dbReference>
<evidence type="ECO:0000256" key="2">
    <source>
        <dbReference type="ARBA" id="ARBA00023239"/>
    </source>
</evidence>
<evidence type="ECO:0000313" key="4">
    <source>
        <dbReference type="EMBL" id="ABX10624.1"/>
    </source>
</evidence>
<evidence type="ECO:0000259" key="3">
    <source>
        <dbReference type="SMART" id="SM00858"/>
    </source>
</evidence>
<dbReference type="AlphaFoldDB" id="A9LGV3"/>
<accession>A9LGV3</accession>
<dbReference type="InterPro" id="IPR013974">
    <property type="entry name" value="SAF"/>
</dbReference>
<comment type="similarity">
    <text evidence="1">Belongs to the UxaA family.</text>
</comment>
<dbReference type="Pfam" id="PF20629">
    <property type="entry name" value="GD_AH_C"/>
    <property type="match status" value="1"/>
</dbReference>
<feature type="domain" description="SAF" evidence="3">
    <location>
        <begin position="76"/>
        <end position="147"/>
    </location>
</feature>
<dbReference type="Pfam" id="PF04295">
    <property type="entry name" value="GD_AH_second"/>
    <property type="match status" value="1"/>
</dbReference>